<accession>A0A7Y3Z4N2</accession>
<organism evidence="1 2">
    <name type="scientific">Vibrio rotiferianus</name>
    <dbReference type="NCBI Taxonomy" id="190895"/>
    <lineage>
        <taxon>Bacteria</taxon>
        <taxon>Pseudomonadati</taxon>
        <taxon>Pseudomonadota</taxon>
        <taxon>Gammaproteobacteria</taxon>
        <taxon>Vibrionales</taxon>
        <taxon>Vibrionaceae</taxon>
        <taxon>Vibrio</taxon>
    </lineage>
</organism>
<sequence>MFWENINKDLFKPLASVNSEIYSISLFALYRHLVVDQTEIGECTPTKAKQVIRNSLLEHGQEATLREEGEDQSIFDDPDDAARIYRRLKECGWVREVDGLGYRKETFMPSIAASIISALDNISQGPIAKLGSTCQGIYSAIRTVQSTPQSALSNIEFAADCARRFYKELLSMAASCQEIAYTMREEQSGKKLFETFFEDFLKKILLEDYSKLNLTTHPYRYRSVTIREIFDIQQNKPVWLTLVEKHHQEYQTNSQQESEAQLRTELHDIVQILENIDTTLKRIDHYRRTMTKRTREAMQYALTVTPELGEKLDSLIDTVSKLPSDASIPSNQLTESYIADSRLYQPRTAQAPAEPTQVQKHLPKVEDIARSRAIDAYIKRRAPSPRRILHLIEKALGDKVRVTSDEIEVNCLDDLIAFLQMRDLLHDAVPPGSPYSQLTKFYKCKPVQNEYTENPFIVAPKMLIERRVHPSKAKV</sequence>
<protein>
    <submittedName>
        <fullName evidence="1">Uncharacterized protein</fullName>
    </submittedName>
</protein>
<dbReference type="EMBL" id="VTYN01000001">
    <property type="protein sequence ID" value="NOH46471.1"/>
    <property type="molecule type" value="Genomic_DNA"/>
</dbReference>
<dbReference type="Proteomes" id="UP000572072">
    <property type="component" value="Unassembled WGS sequence"/>
</dbReference>
<evidence type="ECO:0000313" key="2">
    <source>
        <dbReference type="Proteomes" id="UP000572072"/>
    </source>
</evidence>
<proteinExistence type="predicted"/>
<comment type="caution">
    <text evidence="1">The sequence shown here is derived from an EMBL/GenBank/DDBJ whole genome shotgun (WGS) entry which is preliminary data.</text>
</comment>
<dbReference type="RefSeq" id="WP_171356727.1">
    <property type="nucleotide sequence ID" value="NZ_VTYN01000001.1"/>
</dbReference>
<reference evidence="1 2" key="1">
    <citation type="submission" date="2019-08" db="EMBL/GenBank/DDBJ databases">
        <title>Draft genome sequencing and comparative genomics of hatchery-associated Vibrios.</title>
        <authorList>
            <person name="Kehlet-Delgado H."/>
            <person name="Mueller R.S."/>
        </authorList>
    </citation>
    <scope>NUCLEOTIDE SEQUENCE [LARGE SCALE GENOMIC DNA]</scope>
    <source>
        <strain evidence="1 2">00-78-3</strain>
    </source>
</reference>
<evidence type="ECO:0000313" key="1">
    <source>
        <dbReference type="EMBL" id="NOH46471.1"/>
    </source>
</evidence>
<gene>
    <name evidence="1" type="ORF">F0262_00135</name>
</gene>
<dbReference type="InterPro" id="IPR043773">
    <property type="entry name" value="JetA"/>
</dbReference>
<dbReference type="Pfam" id="PF18982">
    <property type="entry name" value="JetA"/>
    <property type="match status" value="1"/>
</dbReference>
<dbReference type="AlphaFoldDB" id="A0A7Y3Z4N2"/>
<name>A0A7Y3Z4N2_9VIBR</name>